<dbReference type="AlphaFoldDB" id="A7EGA7"/>
<dbReference type="InParanoid" id="A7EGA7"/>
<reference evidence="2" key="1">
    <citation type="journal article" date="2011" name="PLoS Genet.">
        <title>Genomic analysis of the necrotrophic fungal pathogens Sclerotinia sclerotiorum and Botrytis cinerea.</title>
        <authorList>
            <person name="Amselem J."/>
            <person name="Cuomo C.A."/>
            <person name="van Kan J.A."/>
            <person name="Viaud M."/>
            <person name="Benito E.P."/>
            <person name="Couloux A."/>
            <person name="Coutinho P.M."/>
            <person name="de Vries R.P."/>
            <person name="Dyer P.S."/>
            <person name="Fillinger S."/>
            <person name="Fournier E."/>
            <person name="Gout L."/>
            <person name="Hahn M."/>
            <person name="Kohn L."/>
            <person name="Lapalu N."/>
            <person name="Plummer K.M."/>
            <person name="Pradier J.M."/>
            <person name="Quevillon E."/>
            <person name="Sharon A."/>
            <person name="Simon A."/>
            <person name="ten Have A."/>
            <person name="Tudzynski B."/>
            <person name="Tudzynski P."/>
            <person name="Wincker P."/>
            <person name="Andrew M."/>
            <person name="Anthouard V."/>
            <person name="Beever R.E."/>
            <person name="Beffa R."/>
            <person name="Benoit I."/>
            <person name="Bouzid O."/>
            <person name="Brault B."/>
            <person name="Chen Z."/>
            <person name="Choquer M."/>
            <person name="Collemare J."/>
            <person name="Cotton P."/>
            <person name="Danchin E.G."/>
            <person name="Da Silva C."/>
            <person name="Gautier A."/>
            <person name="Giraud C."/>
            <person name="Giraud T."/>
            <person name="Gonzalez C."/>
            <person name="Grossetete S."/>
            <person name="Guldener U."/>
            <person name="Henrissat B."/>
            <person name="Howlett B.J."/>
            <person name="Kodira C."/>
            <person name="Kretschmer M."/>
            <person name="Lappartient A."/>
            <person name="Leroch M."/>
            <person name="Levis C."/>
            <person name="Mauceli E."/>
            <person name="Neuveglise C."/>
            <person name="Oeser B."/>
            <person name="Pearson M."/>
            <person name="Poulain J."/>
            <person name="Poussereau N."/>
            <person name="Quesneville H."/>
            <person name="Rascle C."/>
            <person name="Schumacher J."/>
            <person name="Segurens B."/>
            <person name="Sexton A."/>
            <person name="Silva E."/>
            <person name="Sirven C."/>
            <person name="Soanes D.M."/>
            <person name="Talbot N.J."/>
            <person name="Templeton M."/>
            <person name="Yandava C."/>
            <person name="Yarden O."/>
            <person name="Zeng Q."/>
            <person name="Rollins J.A."/>
            <person name="Lebrun M.H."/>
            <person name="Dickman M."/>
        </authorList>
    </citation>
    <scope>NUCLEOTIDE SEQUENCE [LARGE SCALE GENOMIC DNA]</scope>
    <source>
        <strain evidence="2">ATCC 18683 / 1980 / Ss-1</strain>
    </source>
</reference>
<dbReference type="EMBL" id="CH476625">
    <property type="protein sequence ID" value="EDO01873.1"/>
    <property type="molecule type" value="Genomic_DNA"/>
</dbReference>
<protein>
    <submittedName>
        <fullName evidence="1">Uncharacterized protein</fullName>
    </submittedName>
</protein>
<dbReference type="RefSeq" id="XP_001594541.1">
    <property type="nucleotide sequence ID" value="XM_001594491.1"/>
</dbReference>
<keyword evidence="2" id="KW-1185">Reference proteome</keyword>
<dbReference type="Proteomes" id="UP000001312">
    <property type="component" value="Unassembled WGS sequence"/>
</dbReference>
<sequence length="136" mass="15230">MDRMDLERRLRIPPTSDEKSLIGVVNVNVDGYGCGCTEHFLMVMFSIRIRGMERLLALSPIIPNRGKVRMLLLLLSEGMEGTRFQNGTIFVSIDGSAPVRKVAFSWFSLVPDPFYVFPPSGAYLSFPYIDPGPLES</sequence>
<organism evidence="1 2">
    <name type="scientific">Sclerotinia sclerotiorum (strain ATCC 18683 / 1980 / Ss-1)</name>
    <name type="common">White mold</name>
    <name type="synonym">Whetzelinia sclerotiorum</name>
    <dbReference type="NCBI Taxonomy" id="665079"/>
    <lineage>
        <taxon>Eukaryota</taxon>
        <taxon>Fungi</taxon>
        <taxon>Dikarya</taxon>
        <taxon>Ascomycota</taxon>
        <taxon>Pezizomycotina</taxon>
        <taxon>Leotiomycetes</taxon>
        <taxon>Helotiales</taxon>
        <taxon>Sclerotiniaceae</taxon>
        <taxon>Sclerotinia</taxon>
    </lineage>
</organism>
<dbReference type="GeneID" id="5490708"/>
<evidence type="ECO:0000313" key="1">
    <source>
        <dbReference type="EMBL" id="EDO01873.1"/>
    </source>
</evidence>
<gene>
    <name evidence="1" type="ORF">SS1G_04348</name>
</gene>
<dbReference type="HOGENOM" id="CLU_1876674_0_0_1"/>
<proteinExistence type="predicted"/>
<dbReference type="KEGG" id="ssl:SS1G_04348"/>
<name>A7EGA7_SCLS1</name>
<accession>A7EGA7</accession>
<evidence type="ECO:0000313" key="2">
    <source>
        <dbReference type="Proteomes" id="UP000001312"/>
    </source>
</evidence>